<comment type="caution">
    <text evidence="1">The sequence shown here is derived from an EMBL/GenBank/DDBJ whole genome shotgun (WGS) entry which is preliminary data.</text>
</comment>
<organism evidence="1 2">
    <name type="scientific">Thermomonas fusca</name>
    <dbReference type="NCBI Taxonomy" id="215690"/>
    <lineage>
        <taxon>Bacteria</taxon>
        <taxon>Pseudomonadati</taxon>
        <taxon>Pseudomonadota</taxon>
        <taxon>Gammaproteobacteria</taxon>
        <taxon>Lysobacterales</taxon>
        <taxon>Lysobacteraceae</taxon>
        <taxon>Thermomonas</taxon>
    </lineage>
</organism>
<dbReference type="EMBL" id="SROY01000002">
    <property type="protein sequence ID" value="TLX22219.1"/>
    <property type="molecule type" value="Genomic_DNA"/>
</dbReference>
<sequence length="75" mass="8404">MAVKRVSSRLEFILQITDYFKGHWEDPEWGRRPANQVLIALAVRELAQGIQDSAAQKQITEIADKAIAKNAAAVR</sequence>
<reference evidence="1 2" key="1">
    <citation type="submission" date="2019-04" db="EMBL/GenBank/DDBJ databases">
        <authorList>
            <person name="Grouzdev D.S."/>
            <person name="Nazina T.N."/>
        </authorList>
    </citation>
    <scope>NUCLEOTIDE SEQUENCE [LARGE SCALE GENOMIC DNA]</scope>
    <source>
        <strain evidence="1 2">SHC 3-19</strain>
    </source>
</reference>
<evidence type="ECO:0000313" key="2">
    <source>
        <dbReference type="Proteomes" id="UP000308508"/>
    </source>
</evidence>
<gene>
    <name evidence="1" type="ORF">E5S66_06830</name>
</gene>
<dbReference type="AlphaFoldDB" id="A0A5R9PFC6"/>
<dbReference type="Proteomes" id="UP000308508">
    <property type="component" value="Unassembled WGS sequence"/>
</dbReference>
<accession>A0A5R9PFC6</accession>
<keyword evidence="2" id="KW-1185">Reference proteome</keyword>
<protein>
    <submittedName>
        <fullName evidence="1">Uncharacterized protein</fullName>
    </submittedName>
</protein>
<evidence type="ECO:0000313" key="1">
    <source>
        <dbReference type="EMBL" id="TLX22219.1"/>
    </source>
</evidence>
<proteinExistence type="predicted"/>
<dbReference type="RefSeq" id="WP_138348509.1">
    <property type="nucleotide sequence ID" value="NZ_SROY01000002.1"/>
</dbReference>
<name>A0A5R9PFC6_9GAMM</name>